<comment type="caution">
    <text evidence="4">The sequence shown here is derived from an EMBL/GenBank/DDBJ whole genome shotgun (WGS) entry which is preliminary data.</text>
</comment>
<evidence type="ECO:0000256" key="2">
    <source>
        <dbReference type="ARBA" id="ARBA00022777"/>
    </source>
</evidence>
<dbReference type="InterPro" id="IPR003836">
    <property type="entry name" value="Glucokinase"/>
</dbReference>
<name>A0A520N028_9GAMM</name>
<dbReference type="SUPFAM" id="SSF53067">
    <property type="entry name" value="Actin-like ATPase domain"/>
    <property type="match status" value="1"/>
</dbReference>
<dbReference type="PANTHER" id="PTHR47690:SF1">
    <property type="entry name" value="GLUCOKINASE"/>
    <property type="match status" value="1"/>
</dbReference>
<dbReference type="GO" id="GO:0006096">
    <property type="term" value="P:glycolytic process"/>
    <property type="evidence" value="ECO:0007669"/>
    <property type="project" value="InterPro"/>
</dbReference>
<dbReference type="PANTHER" id="PTHR47690">
    <property type="entry name" value="GLUCOKINASE"/>
    <property type="match status" value="1"/>
</dbReference>
<dbReference type="CDD" id="cd24008">
    <property type="entry name" value="ASKHA_NBD_GLK"/>
    <property type="match status" value="1"/>
</dbReference>
<dbReference type="GO" id="GO:0005524">
    <property type="term" value="F:ATP binding"/>
    <property type="evidence" value="ECO:0007669"/>
    <property type="project" value="InterPro"/>
</dbReference>
<keyword evidence="2" id="KW-0418">Kinase</keyword>
<dbReference type="GO" id="GO:0004340">
    <property type="term" value="F:glucokinase activity"/>
    <property type="evidence" value="ECO:0007669"/>
    <property type="project" value="InterPro"/>
</dbReference>
<organism evidence="4 5">
    <name type="scientific">SAR86 cluster bacterium</name>
    <dbReference type="NCBI Taxonomy" id="2030880"/>
    <lineage>
        <taxon>Bacteria</taxon>
        <taxon>Pseudomonadati</taxon>
        <taxon>Pseudomonadota</taxon>
        <taxon>Gammaproteobacteria</taxon>
        <taxon>SAR86 cluster</taxon>
    </lineage>
</organism>
<evidence type="ECO:0000256" key="3">
    <source>
        <dbReference type="RuleBase" id="RU004046"/>
    </source>
</evidence>
<evidence type="ECO:0000313" key="5">
    <source>
        <dbReference type="Proteomes" id="UP000315825"/>
    </source>
</evidence>
<gene>
    <name evidence="4" type="ORF">EVA92_01430</name>
</gene>
<proteinExistence type="inferred from homology"/>
<reference evidence="4 5" key="1">
    <citation type="submission" date="2019-02" db="EMBL/GenBank/DDBJ databases">
        <title>Prokaryotic population dynamics and viral predation in marine succession experiment using metagenomics: the confinement effect.</title>
        <authorList>
            <person name="Haro-Moreno J.M."/>
            <person name="Rodriguez-Valera F."/>
            <person name="Lopez-Perez M."/>
        </authorList>
    </citation>
    <scope>NUCLEOTIDE SEQUENCE [LARGE SCALE GENOMIC DNA]</scope>
    <source>
        <strain evidence="4">MED-G159</strain>
    </source>
</reference>
<dbReference type="Gene3D" id="3.40.367.20">
    <property type="match status" value="1"/>
</dbReference>
<dbReference type="Proteomes" id="UP000315825">
    <property type="component" value="Unassembled WGS sequence"/>
</dbReference>
<comment type="similarity">
    <text evidence="3">Belongs to the bacterial glucokinase family.</text>
</comment>
<dbReference type="GO" id="GO:0005536">
    <property type="term" value="F:D-glucose binding"/>
    <property type="evidence" value="ECO:0007669"/>
    <property type="project" value="InterPro"/>
</dbReference>
<dbReference type="AlphaFoldDB" id="A0A520N028"/>
<dbReference type="EMBL" id="SHBE01000002">
    <property type="protein sequence ID" value="RZO26840.1"/>
    <property type="molecule type" value="Genomic_DNA"/>
</dbReference>
<dbReference type="InterPro" id="IPR043129">
    <property type="entry name" value="ATPase_NBD"/>
</dbReference>
<dbReference type="InterPro" id="IPR050201">
    <property type="entry name" value="Bacterial_glucokinase"/>
</dbReference>
<protein>
    <submittedName>
        <fullName evidence="4">ROK family protein</fullName>
    </submittedName>
</protein>
<dbReference type="Pfam" id="PF02685">
    <property type="entry name" value="Glucokinase"/>
    <property type="match status" value="1"/>
</dbReference>
<dbReference type="Gene3D" id="3.30.420.40">
    <property type="match status" value="1"/>
</dbReference>
<keyword evidence="1" id="KW-0808">Transferase</keyword>
<evidence type="ECO:0000313" key="4">
    <source>
        <dbReference type="EMBL" id="RZO26840.1"/>
    </source>
</evidence>
<accession>A0A520N028</accession>
<dbReference type="GO" id="GO:0005829">
    <property type="term" value="C:cytosol"/>
    <property type="evidence" value="ECO:0007669"/>
    <property type="project" value="TreeGrafter"/>
</dbReference>
<evidence type="ECO:0000256" key="1">
    <source>
        <dbReference type="ARBA" id="ARBA00022679"/>
    </source>
</evidence>
<sequence>MLGSKLIRKKLLLDLGGTNLRAGIGDAKDLSIIDVSKTKVSSNEEIFNVIKDYTKDENLNEIIFSAAGPRHENVVSMTNRSLELDGNVIQNTFKVNRCDMLNDWESIGYCLPLLNQDDFILLKGGNRDPKKTSIAIGPGTGLGVSILRHINQIPYVFATELGNTKSFNNYLNQQFQIQNTSDFKVLENYLSGTGIQKIYKSISGISLSSEQIVDAYSLDKTATFVIDNFCKCLGRVLADLNLTVMAVGGIYFAGALMRRMQKLGAVELLISEFNEHHSQHHRKILTDTSIHLITKEHTPLYGNLNYSIVRRLHE</sequence>